<dbReference type="Pfam" id="PF17320">
    <property type="entry name" value="DUF5363"/>
    <property type="match status" value="1"/>
</dbReference>
<gene>
    <name evidence="1" type="ORF">VIOR3934_02258</name>
</gene>
<dbReference type="InterPro" id="IPR035292">
    <property type="entry name" value="DUF5363"/>
</dbReference>
<evidence type="ECO:0000313" key="2">
    <source>
        <dbReference type="Proteomes" id="UP000002817"/>
    </source>
</evidence>
<dbReference type="Proteomes" id="UP000002817">
    <property type="component" value="Unassembled WGS sequence"/>
</dbReference>
<reference evidence="1 2" key="1">
    <citation type="journal article" date="2012" name="Int. J. Syst. Evol. Microbiol.">
        <title>Vibrio caribbeanicus sp. nov., isolated from the marine sponge Scleritoderma cyanea.</title>
        <authorList>
            <person name="Hoffmann M."/>
            <person name="Monday S.R."/>
            <person name="Allard M.W."/>
            <person name="Strain E.A."/>
            <person name="Whittaker P."/>
            <person name="Naum M."/>
            <person name="McCarthy P.J."/>
            <person name="Lopez J.V."/>
            <person name="Fischer M."/>
            <person name="Brown E.W."/>
        </authorList>
    </citation>
    <scope>NUCLEOTIDE SEQUENCE [LARGE SCALE GENOMIC DNA]</scope>
    <source>
        <strain evidence="2">CIP 102891 / ATCC 33934</strain>
    </source>
</reference>
<evidence type="ECO:0000313" key="1">
    <source>
        <dbReference type="EMBL" id="EGU51948.1"/>
    </source>
</evidence>
<organism evidence="1 2">
    <name type="scientific">Vibrio orientalis CIP 102891 = ATCC 33934</name>
    <dbReference type="NCBI Taxonomy" id="675816"/>
    <lineage>
        <taxon>Bacteria</taxon>
        <taxon>Pseudomonadati</taxon>
        <taxon>Pseudomonadota</taxon>
        <taxon>Gammaproteobacteria</taxon>
        <taxon>Vibrionales</taxon>
        <taxon>Vibrionaceae</taxon>
        <taxon>Vibrio</taxon>
        <taxon>Vibrio oreintalis group</taxon>
    </lineage>
</organism>
<proteinExistence type="predicted"/>
<name>F9SQG0_VIBOR</name>
<protein>
    <recommendedName>
        <fullName evidence="3">DUF5363 family protein</fullName>
    </recommendedName>
</protein>
<accession>F9SQG0</accession>
<sequence length="48" mass="5611">MRSWLKRQLAKYDAWCSSLGLTPEYKRSCVPYRTDPSSENSDKTKAQK</sequence>
<comment type="caution">
    <text evidence="1">The sequence shown here is derived from an EMBL/GenBank/DDBJ whole genome shotgun (WGS) entry which is preliminary data.</text>
</comment>
<evidence type="ECO:0008006" key="3">
    <source>
        <dbReference type="Google" id="ProtNLM"/>
    </source>
</evidence>
<dbReference type="RefSeq" id="WP_004416852.1">
    <property type="nucleotide sequence ID" value="NZ_ACZV01000005.1"/>
</dbReference>
<dbReference type="OrthoDB" id="5589357at2"/>
<dbReference type="AlphaFoldDB" id="F9SQG0"/>
<dbReference type="EMBL" id="AFWH01000015">
    <property type="protein sequence ID" value="EGU51948.1"/>
    <property type="molecule type" value="Genomic_DNA"/>
</dbReference>